<evidence type="ECO:0000313" key="3">
    <source>
        <dbReference type="EMBL" id="QXL88326.1"/>
    </source>
</evidence>
<name>A0A975YGG3_9RHOB</name>
<dbReference type="Proteomes" id="UP000693972">
    <property type="component" value="Unassembled WGS sequence"/>
</dbReference>
<feature type="transmembrane region" description="Helical" evidence="1">
    <location>
        <begin position="135"/>
        <end position="155"/>
    </location>
</feature>
<keyword evidence="1" id="KW-0812">Transmembrane</keyword>
<feature type="transmembrane region" description="Helical" evidence="1">
    <location>
        <begin position="109"/>
        <end position="129"/>
    </location>
</feature>
<sequence length="186" mass="20867">MMLYEWRVSLLDGTQSVRLSPQGIWIGETVFPWSRLTDAGFVRYQTRQGANEEFTLFFGETERRKLRWTGPRKQRAAWRQMLVAFAEMAARQRPDLDVRDGPDAREQLAARWIGLAVAGVSLAIMGAVFLASTSFIGVLFAVWIGAVGSGVGVAINRYYSRTGPPPRLDWEGFAKREGREGELPAN</sequence>
<dbReference type="AlphaFoldDB" id="A0A975YGG3"/>
<organism evidence="3">
    <name type="scientific">Gymnodinialimonas phycosphaerae</name>
    <dbReference type="NCBI Taxonomy" id="2841589"/>
    <lineage>
        <taxon>Bacteria</taxon>
        <taxon>Pseudomonadati</taxon>
        <taxon>Pseudomonadota</taxon>
        <taxon>Alphaproteobacteria</taxon>
        <taxon>Rhodobacterales</taxon>
        <taxon>Paracoccaceae</taxon>
        <taxon>Gymnodinialimonas</taxon>
    </lineage>
</organism>
<evidence type="ECO:0000313" key="2">
    <source>
        <dbReference type="EMBL" id="MBY4891538.1"/>
    </source>
</evidence>
<evidence type="ECO:0000256" key="1">
    <source>
        <dbReference type="SAM" id="Phobius"/>
    </source>
</evidence>
<proteinExistence type="predicted"/>
<protein>
    <submittedName>
        <fullName evidence="3">Uncharacterized protein</fullName>
    </submittedName>
</protein>
<reference evidence="3 4" key="1">
    <citation type="submission" date="2021-07" db="EMBL/GenBank/DDBJ databases">
        <title>Karlodiniumbacter phycospheric gen. nov., sp. nov., a phycosphere bacterium isolated from karlodinium veneficum.</title>
        <authorList>
            <person name="Peng Y."/>
            <person name="Jiang L."/>
            <person name="Lee J."/>
        </authorList>
    </citation>
    <scope>NUCLEOTIDE SEQUENCE</scope>
    <source>
        <strain evidence="3 4">N5</strain>
    </source>
</reference>
<keyword evidence="1" id="KW-1133">Transmembrane helix</keyword>
<keyword evidence="4" id="KW-1185">Reference proteome</keyword>
<dbReference type="RefSeq" id="WP_257891400.1">
    <property type="nucleotide sequence ID" value="NZ_JAIMBW010000001.1"/>
</dbReference>
<keyword evidence="1" id="KW-0472">Membrane</keyword>
<accession>A0A975YGG3</accession>
<evidence type="ECO:0000313" key="4">
    <source>
        <dbReference type="Proteomes" id="UP000693972"/>
    </source>
</evidence>
<dbReference type="EMBL" id="JAIMBW010000001">
    <property type="protein sequence ID" value="MBY4891538.1"/>
    <property type="molecule type" value="Genomic_DNA"/>
</dbReference>
<gene>
    <name evidence="2" type="ORF">KUL25_02020</name>
    <name evidence="3" type="ORF">KUL25_02025</name>
</gene>
<dbReference type="EMBL" id="CP078073">
    <property type="protein sequence ID" value="QXL88326.1"/>
    <property type="molecule type" value="Genomic_DNA"/>
</dbReference>